<dbReference type="PANTHER" id="PTHR32063:SF33">
    <property type="entry name" value="RND SUPERFAMILY EFFLUX PUMP PERMEASE COMPONENT"/>
    <property type="match status" value="1"/>
</dbReference>
<feature type="transmembrane region" description="Helical" evidence="1">
    <location>
        <begin position="891"/>
        <end position="911"/>
    </location>
</feature>
<dbReference type="InterPro" id="IPR001036">
    <property type="entry name" value="Acrflvin-R"/>
</dbReference>
<dbReference type="Proteomes" id="UP000094849">
    <property type="component" value="Unassembled WGS sequence"/>
</dbReference>
<dbReference type="PANTHER" id="PTHR32063">
    <property type="match status" value="1"/>
</dbReference>
<dbReference type="RefSeq" id="WP_069006369.1">
    <property type="nucleotide sequence ID" value="NZ_LVJW01000007.1"/>
</dbReference>
<protein>
    <submittedName>
        <fullName evidence="2">Acriflavin resistance protein</fullName>
    </submittedName>
</protein>
<feature type="transmembrane region" description="Helical" evidence="1">
    <location>
        <begin position="452"/>
        <end position="475"/>
    </location>
</feature>
<keyword evidence="1" id="KW-1133">Transmembrane helix</keyword>
<dbReference type="SUPFAM" id="SSF82714">
    <property type="entry name" value="Multidrug efflux transporter AcrB TolC docking domain, DN and DC subdomains"/>
    <property type="match status" value="2"/>
</dbReference>
<accession>A0A1E2UHI4</accession>
<dbReference type="PRINTS" id="PR00702">
    <property type="entry name" value="ACRIFLAVINRP"/>
</dbReference>
<sequence>MISWFARHPNAANLLMAAIMLLGLTALPGLQRETLPEIENDEVEVRVIYKGATAEDVEDAICRRLEDALEGISDLDEMGCEASEGVGVATASMVEGAEMARFLDDVKAEIDAVDDLPEQTEPPIIKELGRTEPVISVAVTGPRDPVALKAYAENLKSQLLTQADLAEVTISGFSDHHIRIEIADWRLRQFGLSAQDIANAVRRHSISTPAGRLESDQEDILIRFDDQRKHADEFFDLPVIASSTGATIRLGDIARITDRFDRDEDKILFNGERAAVLNIAKTRSQDILEVLSTVETFVEQESLQAPQGIVLTLTQDRASVVQDRLNMLVKNGIQGLIMVFLVLWLFFSLRYSFWVTMGLPVSFLGALFVLPLFDVTINMISMVGLLIGIGLLMDDAIVIAENIASRMSKGDKPLHAAITGVKQVLPGIASSFATTLMVFGSLAFISGDIGQILRIMPIVLIIVISVSLLEAFLILPHHLSHSLAHMKSKKLSRFRQGFETRFSSFRDNWFGPLVDRAVDYRYLTLGIVFMMLILSIALPAGGALKFVGFPDLDGDVLEARILLPQGTPLSRTEEVVENLTQALQRTNQAFIPSQPDSQPLVSNVTVIYGQNPDAYESGPHVARVVADLLSAEVRDARLDDVVNKWREETGQLTDVISIKYTEPAFGPGGRPIDLRLMGYDLERLKRASNELQAWLNGYQGVNDLSDDLRPGKREFRLHLKPGAGVLGLDAQQVSEQVRTAYQGMKIDEFQIGPESYEVNLRLIASDRVDAEDLYNLSIAGSEGRLIPLSAVAEIEEVRGWARINRVDRQRTVTVQGDVDRTQANAQELLALAQTEFIPGLLERYPDIHFDIQGESKESAKTGQSIGRNVLLGLIGVYMLLALQFKGYMAPLTVMLVIPAALIGVMFGHLALGLDLTMPSMVGMASLFGVVVNDSILLVVFIRQASARGTAVMKAAKDAARARFRPILLTSISTIAGLTPLLLEKSLQAQILIPLAASIAFGLTAATLVALFLVPAVYCILDDFDLLGQADDEPEELPIDINEIDANLENEKSV</sequence>
<keyword evidence="3" id="KW-1185">Reference proteome</keyword>
<dbReference type="SUPFAM" id="SSF82866">
    <property type="entry name" value="Multidrug efflux transporter AcrB transmembrane domain"/>
    <property type="match status" value="2"/>
</dbReference>
<feature type="transmembrane region" description="Helical" evidence="1">
    <location>
        <begin position="522"/>
        <end position="544"/>
    </location>
</feature>
<reference evidence="2 3" key="1">
    <citation type="submission" date="2016-03" db="EMBL/GenBank/DDBJ databases">
        <title>Chemosynthetic sulphur-oxidizing symbionts of marine invertebrate animals are capable of nitrogen fixation.</title>
        <authorList>
            <person name="Petersen J.M."/>
            <person name="Kemper A."/>
            <person name="Gruber-Vodicka H."/>
            <person name="Cardini U."/>
            <person name="Geest Mvander."/>
            <person name="Kleiner M."/>
            <person name="Bulgheresi S."/>
            <person name="Fussmann M."/>
            <person name="Herbold C."/>
            <person name="Seah B.K.B."/>
            <person name="Antony C.Paul."/>
            <person name="Liu D."/>
            <person name="Belitz A."/>
            <person name="Weber M."/>
        </authorList>
    </citation>
    <scope>NUCLEOTIDE SEQUENCE [LARGE SCALE GENOMIC DNA]</scope>
    <source>
        <strain evidence="2">G_D</strain>
    </source>
</reference>
<dbReference type="Gene3D" id="3.30.70.1430">
    <property type="entry name" value="Multidrug efflux transporter AcrB pore domain"/>
    <property type="match status" value="2"/>
</dbReference>
<dbReference type="Gene3D" id="1.20.1640.10">
    <property type="entry name" value="Multidrug efflux transporter AcrB transmembrane domain"/>
    <property type="match status" value="2"/>
</dbReference>
<dbReference type="Gene3D" id="3.30.2090.10">
    <property type="entry name" value="Multidrug efflux transporter AcrB TolC docking domain, DN and DC subdomains"/>
    <property type="match status" value="2"/>
</dbReference>
<keyword evidence="1" id="KW-0812">Transmembrane</keyword>
<feature type="transmembrane region" description="Helical" evidence="1">
    <location>
        <begin position="424"/>
        <end position="446"/>
    </location>
</feature>
<gene>
    <name evidence="2" type="ORF">A3196_18950</name>
</gene>
<dbReference type="STRING" id="1818881.A3196_18950"/>
<dbReference type="GO" id="GO:0005886">
    <property type="term" value="C:plasma membrane"/>
    <property type="evidence" value="ECO:0007669"/>
    <property type="project" value="TreeGrafter"/>
</dbReference>
<dbReference type="Gene3D" id="3.30.70.1440">
    <property type="entry name" value="Multidrug efflux transporter AcrB pore domain"/>
    <property type="match status" value="1"/>
</dbReference>
<proteinExistence type="predicted"/>
<keyword evidence="1" id="KW-0472">Membrane</keyword>
<comment type="caution">
    <text evidence="2">The sequence shown here is derived from an EMBL/GenBank/DDBJ whole genome shotgun (WGS) entry which is preliminary data.</text>
</comment>
<dbReference type="SUPFAM" id="SSF82693">
    <property type="entry name" value="Multidrug efflux transporter AcrB pore domain, PN1, PN2, PC1 and PC2 subdomains"/>
    <property type="match status" value="3"/>
</dbReference>
<evidence type="ECO:0000313" key="2">
    <source>
        <dbReference type="EMBL" id="ODB92854.1"/>
    </source>
</evidence>
<dbReference type="OrthoDB" id="5287122at2"/>
<dbReference type="GO" id="GO:0042910">
    <property type="term" value="F:xenobiotic transmembrane transporter activity"/>
    <property type="evidence" value="ECO:0007669"/>
    <property type="project" value="TreeGrafter"/>
</dbReference>
<dbReference type="InterPro" id="IPR027463">
    <property type="entry name" value="AcrB_DN_DC_subdom"/>
</dbReference>
<feature type="transmembrane region" description="Helical" evidence="1">
    <location>
        <begin position="994"/>
        <end position="1020"/>
    </location>
</feature>
<feature type="transmembrane region" description="Helical" evidence="1">
    <location>
        <begin position="327"/>
        <end position="346"/>
    </location>
</feature>
<dbReference type="Gene3D" id="3.30.70.1320">
    <property type="entry name" value="Multidrug efflux transporter AcrB pore domain like"/>
    <property type="match status" value="1"/>
</dbReference>
<dbReference type="Pfam" id="PF00873">
    <property type="entry name" value="ACR_tran"/>
    <property type="match status" value="1"/>
</dbReference>
<feature type="transmembrane region" description="Helical" evidence="1">
    <location>
        <begin position="923"/>
        <end position="942"/>
    </location>
</feature>
<organism evidence="2 3">
    <name type="scientific">Candidatus Thiodiazotropha endoloripes</name>
    <dbReference type="NCBI Taxonomy" id="1818881"/>
    <lineage>
        <taxon>Bacteria</taxon>
        <taxon>Pseudomonadati</taxon>
        <taxon>Pseudomonadota</taxon>
        <taxon>Gammaproteobacteria</taxon>
        <taxon>Chromatiales</taxon>
        <taxon>Sedimenticolaceae</taxon>
        <taxon>Candidatus Thiodiazotropha</taxon>
    </lineage>
</organism>
<feature type="transmembrane region" description="Helical" evidence="1">
    <location>
        <begin position="963"/>
        <end position="982"/>
    </location>
</feature>
<dbReference type="EMBL" id="LVJZ01000005">
    <property type="protein sequence ID" value="ODB92854.1"/>
    <property type="molecule type" value="Genomic_DNA"/>
</dbReference>
<dbReference type="AlphaFoldDB" id="A0A1E2UHI4"/>
<evidence type="ECO:0000313" key="3">
    <source>
        <dbReference type="Proteomes" id="UP000094849"/>
    </source>
</evidence>
<name>A0A1E2UHI4_9GAMM</name>
<evidence type="ECO:0000256" key="1">
    <source>
        <dbReference type="SAM" id="Phobius"/>
    </source>
</evidence>